<dbReference type="Gene3D" id="2.40.320.10">
    <property type="entry name" value="Hypothetical Protein Pfu-838710-001"/>
    <property type="match status" value="1"/>
</dbReference>
<dbReference type="Pfam" id="PF01928">
    <property type="entry name" value="CYTH"/>
    <property type="match status" value="1"/>
</dbReference>
<keyword evidence="3" id="KW-1185">Reference proteome</keyword>
<dbReference type="InterPro" id="IPR033469">
    <property type="entry name" value="CYTH-like_dom_sf"/>
</dbReference>
<dbReference type="CDD" id="cd07374">
    <property type="entry name" value="CYTH-like_Pase"/>
    <property type="match status" value="1"/>
</dbReference>
<proteinExistence type="predicted"/>
<evidence type="ECO:0000313" key="2">
    <source>
        <dbReference type="EMBL" id="PWA71125.1"/>
    </source>
</evidence>
<name>A0A2U1NC78_ARTAN</name>
<dbReference type="GO" id="GO:0016462">
    <property type="term" value="F:pyrophosphatase activity"/>
    <property type="evidence" value="ECO:0007669"/>
    <property type="project" value="UniProtKB-ARBA"/>
</dbReference>
<dbReference type="STRING" id="35608.A0A2U1NC78"/>
<dbReference type="SUPFAM" id="SSF55154">
    <property type="entry name" value="CYTH-like phosphatases"/>
    <property type="match status" value="1"/>
</dbReference>
<sequence length="206" mass="23761">MEVEVKLRLPDSTAHQKLTTLLSPYRTKTHFQQNLFFDTNPKNTLSKHSSTLRLRFYNMDTHATLTLKSKPKITNGISQAQELEEPIDPTIARTISLDPTQFATLVKESKILQKVESEYGVVWDEMVCLGGFKNVRFVYEWNGLKLEVDESLFDFGVSYEIECECDDPQEAQVMIEEMLRSNAIRFSYSKVSKFGVFRSGKLPEFE</sequence>
<feature type="domain" description="CYTH" evidence="1">
    <location>
        <begin position="1"/>
        <end position="201"/>
    </location>
</feature>
<organism evidence="2 3">
    <name type="scientific">Artemisia annua</name>
    <name type="common">Sweet wormwood</name>
    <dbReference type="NCBI Taxonomy" id="35608"/>
    <lineage>
        <taxon>Eukaryota</taxon>
        <taxon>Viridiplantae</taxon>
        <taxon>Streptophyta</taxon>
        <taxon>Embryophyta</taxon>
        <taxon>Tracheophyta</taxon>
        <taxon>Spermatophyta</taxon>
        <taxon>Magnoliopsida</taxon>
        <taxon>eudicotyledons</taxon>
        <taxon>Gunneridae</taxon>
        <taxon>Pentapetalae</taxon>
        <taxon>asterids</taxon>
        <taxon>campanulids</taxon>
        <taxon>Asterales</taxon>
        <taxon>Asteraceae</taxon>
        <taxon>Asteroideae</taxon>
        <taxon>Anthemideae</taxon>
        <taxon>Artemisiinae</taxon>
        <taxon>Artemisia</taxon>
    </lineage>
</organism>
<gene>
    <name evidence="2" type="ORF">CTI12_AA282050</name>
</gene>
<dbReference type="PROSITE" id="PS51707">
    <property type="entry name" value="CYTH"/>
    <property type="match status" value="1"/>
</dbReference>
<dbReference type="AlphaFoldDB" id="A0A2U1NC78"/>
<evidence type="ECO:0000313" key="3">
    <source>
        <dbReference type="Proteomes" id="UP000245207"/>
    </source>
</evidence>
<dbReference type="SMART" id="SM01118">
    <property type="entry name" value="CYTH"/>
    <property type="match status" value="1"/>
</dbReference>
<dbReference type="EMBL" id="PKPP01003131">
    <property type="protein sequence ID" value="PWA71125.1"/>
    <property type="molecule type" value="Genomic_DNA"/>
</dbReference>
<evidence type="ECO:0000259" key="1">
    <source>
        <dbReference type="PROSITE" id="PS51707"/>
    </source>
</evidence>
<protein>
    <submittedName>
        <fullName evidence="2">CYTH-like domain-containing protein</fullName>
    </submittedName>
</protein>
<comment type="caution">
    <text evidence="2">The sequence shown here is derived from an EMBL/GenBank/DDBJ whole genome shotgun (WGS) entry which is preliminary data.</text>
</comment>
<reference evidence="2 3" key="1">
    <citation type="journal article" date="2018" name="Mol. Plant">
        <title>The genome of Artemisia annua provides insight into the evolution of Asteraceae family and artemisinin biosynthesis.</title>
        <authorList>
            <person name="Shen Q."/>
            <person name="Zhang L."/>
            <person name="Liao Z."/>
            <person name="Wang S."/>
            <person name="Yan T."/>
            <person name="Shi P."/>
            <person name="Liu M."/>
            <person name="Fu X."/>
            <person name="Pan Q."/>
            <person name="Wang Y."/>
            <person name="Lv Z."/>
            <person name="Lu X."/>
            <person name="Zhang F."/>
            <person name="Jiang W."/>
            <person name="Ma Y."/>
            <person name="Chen M."/>
            <person name="Hao X."/>
            <person name="Li L."/>
            <person name="Tang Y."/>
            <person name="Lv G."/>
            <person name="Zhou Y."/>
            <person name="Sun X."/>
            <person name="Brodelius P.E."/>
            <person name="Rose J.K.C."/>
            <person name="Tang K."/>
        </authorList>
    </citation>
    <scope>NUCLEOTIDE SEQUENCE [LARGE SCALE GENOMIC DNA]</scope>
    <source>
        <strain evidence="3">cv. Huhao1</strain>
        <tissue evidence="2">Leaf</tissue>
    </source>
</reference>
<dbReference type="InterPro" id="IPR023577">
    <property type="entry name" value="CYTH_domain"/>
</dbReference>
<dbReference type="Proteomes" id="UP000245207">
    <property type="component" value="Unassembled WGS sequence"/>
</dbReference>
<dbReference type="PANTHER" id="PTHR34948">
    <property type="entry name" value="OS08G0299200 PROTEIN"/>
    <property type="match status" value="1"/>
</dbReference>
<dbReference type="PANTHER" id="PTHR34948:SF9">
    <property type="entry name" value="CYTH DOMAIN-CONTAINING PROTEIN"/>
    <property type="match status" value="1"/>
</dbReference>
<accession>A0A2U1NC78</accession>
<dbReference type="OrthoDB" id="2160189at2759"/>